<accession>A0A6I4MKR5</accession>
<organism evidence="1 2">
    <name type="scientific">Actinomadura physcomitrii</name>
    <dbReference type="NCBI Taxonomy" id="2650748"/>
    <lineage>
        <taxon>Bacteria</taxon>
        <taxon>Bacillati</taxon>
        <taxon>Actinomycetota</taxon>
        <taxon>Actinomycetes</taxon>
        <taxon>Streptosporangiales</taxon>
        <taxon>Thermomonosporaceae</taxon>
        <taxon>Actinomadura</taxon>
    </lineage>
</organism>
<evidence type="ECO:0000313" key="2">
    <source>
        <dbReference type="Proteomes" id="UP000462055"/>
    </source>
</evidence>
<gene>
    <name evidence="1" type="ORF">F8568_030090</name>
</gene>
<proteinExistence type="predicted"/>
<dbReference type="RefSeq" id="WP_151597066.1">
    <property type="nucleotide sequence ID" value="NZ_WBMS02000028.1"/>
</dbReference>
<reference evidence="1" key="1">
    <citation type="submission" date="2019-12" db="EMBL/GenBank/DDBJ databases">
        <title>Actinomadura physcomitrii sp. nov., a novel actinomycete isolated from moss [Physcomitrium sphaericum (Ludw) Fuernr].</title>
        <authorList>
            <person name="Zhuang X."/>
        </authorList>
    </citation>
    <scope>NUCLEOTIDE SEQUENCE [LARGE SCALE GENOMIC DNA]</scope>
    <source>
        <strain evidence="1">LD22</strain>
    </source>
</reference>
<dbReference type="AlphaFoldDB" id="A0A6I4MKR5"/>
<comment type="caution">
    <text evidence="1">The sequence shown here is derived from an EMBL/GenBank/DDBJ whole genome shotgun (WGS) entry which is preliminary data.</text>
</comment>
<protein>
    <submittedName>
        <fullName evidence="1">Uncharacterized protein</fullName>
    </submittedName>
</protein>
<dbReference type="EMBL" id="WBMS02000028">
    <property type="protein sequence ID" value="MWA04557.1"/>
    <property type="molecule type" value="Genomic_DNA"/>
</dbReference>
<name>A0A6I4MKR5_9ACTN</name>
<evidence type="ECO:0000313" key="1">
    <source>
        <dbReference type="EMBL" id="MWA04557.1"/>
    </source>
</evidence>
<dbReference type="Proteomes" id="UP000462055">
    <property type="component" value="Unassembled WGS sequence"/>
</dbReference>
<sequence>MLTGTRTRRRSETAVRHLEALAVALEPDGWRFVRLYRREEFPLPVPLLWVYVRDVGLAVRARAVRGGGWVYGEAQRGRGEVLAPCSDVDAAAEAVAGRLKRRMFPGTW</sequence>
<keyword evidence="2" id="KW-1185">Reference proteome</keyword>